<accession>A0A3B1CMV9</accession>
<protein>
    <submittedName>
        <fullName evidence="2">5'-Nucleotidase domain protein</fullName>
    </submittedName>
</protein>
<name>A0A3B1CMV9_9ZZZZ</name>
<feature type="domain" description="Secretion system C-terminal sorting" evidence="1">
    <location>
        <begin position="161"/>
        <end position="241"/>
    </location>
</feature>
<dbReference type="Gene3D" id="2.60.40.4070">
    <property type="match status" value="1"/>
</dbReference>
<dbReference type="EMBL" id="UOGD01000162">
    <property type="protein sequence ID" value="VAX20235.1"/>
    <property type="molecule type" value="Genomic_DNA"/>
</dbReference>
<sequence length="244" mass="27464">PDGNRNAETIMIDPLTLDIYIVSKESVTKVYRTACPYTFHAAPTFDVDTLEVVTSFTFDTAVGGDISPDGKEILIKRYHLIYYWSRDEGQTIDEALEADIRTVPYVIEPQGEAVCWASDLSGYYTLSEGSHPHLYLYPRLYPTDVLIEESNPDVFSLGQNYPNPFNPSTTIKYSIPAVGNENFRSVQLKVYDILGKEVATLVNKEQQAGNYEVHFNASDLPSGMYLYKIQAGEFSAVQKMMLLK</sequence>
<dbReference type="InterPro" id="IPR026444">
    <property type="entry name" value="Secre_tail"/>
</dbReference>
<organism evidence="2">
    <name type="scientific">hydrothermal vent metagenome</name>
    <dbReference type="NCBI Taxonomy" id="652676"/>
    <lineage>
        <taxon>unclassified sequences</taxon>
        <taxon>metagenomes</taxon>
        <taxon>ecological metagenomes</taxon>
    </lineage>
</organism>
<reference evidence="2" key="1">
    <citation type="submission" date="2018-06" db="EMBL/GenBank/DDBJ databases">
        <authorList>
            <person name="Zhirakovskaya E."/>
        </authorList>
    </citation>
    <scope>NUCLEOTIDE SEQUENCE</scope>
</reference>
<dbReference type="SUPFAM" id="SSF82171">
    <property type="entry name" value="DPP6 N-terminal domain-like"/>
    <property type="match status" value="1"/>
</dbReference>
<evidence type="ECO:0000313" key="2">
    <source>
        <dbReference type="EMBL" id="VAX20235.1"/>
    </source>
</evidence>
<feature type="non-terminal residue" evidence="2">
    <location>
        <position position="1"/>
    </location>
</feature>
<dbReference type="NCBIfam" id="TIGR04183">
    <property type="entry name" value="Por_Secre_tail"/>
    <property type="match status" value="1"/>
</dbReference>
<proteinExistence type="predicted"/>
<dbReference type="AlphaFoldDB" id="A0A3B1CMV9"/>
<gene>
    <name evidence="2" type="ORF">MNBD_IGNAVI01-755</name>
</gene>
<evidence type="ECO:0000259" key="1">
    <source>
        <dbReference type="Pfam" id="PF18962"/>
    </source>
</evidence>
<dbReference type="Pfam" id="PF18962">
    <property type="entry name" value="Por_Secre_tail"/>
    <property type="match status" value="1"/>
</dbReference>